<keyword evidence="2" id="KW-0547">Nucleotide-binding</keyword>
<evidence type="ECO:0000259" key="6">
    <source>
        <dbReference type="Pfam" id="PF09334"/>
    </source>
</evidence>
<comment type="caution">
    <text evidence="7">The sequence shown here is derived from an EMBL/GenBank/DDBJ whole genome shotgun (WGS) entry which is preliminary data.</text>
</comment>
<dbReference type="InterPro" id="IPR023457">
    <property type="entry name" value="Met-tRNA_synth_2"/>
</dbReference>
<dbReference type="SUPFAM" id="SSF52374">
    <property type="entry name" value="Nucleotidylyl transferase"/>
    <property type="match status" value="1"/>
</dbReference>
<dbReference type="InterPro" id="IPR014729">
    <property type="entry name" value="Rossmann-like_a/b/a_fold"/>
</dbReference>
<accession>A0AA38HGY2</accession>
<dbReference type="EMBL" id="JALNTZ010003815">
    <property type="protein sequence ID" value="KAJ3615924.1"/>
    <property type="molecule type" value="Genomic_DNA"/>
</dbReference>
<protein>
    <recommendedName>
        <fullName evidence="6">Methionyl/Leucyl tRNA synthetase domain-containing protein</fullName>
    </recommendedName>
</protein>
<evidence type="ECO:0000256" key="2">
    <source>
        <dbReference type="ARBA" id="ARBA00022741"/>
    </source>
</evidence>
<evidence type="ECO:0000313" key="8">
    <source>
        <dbReference type="Proteomes" id="UP001168821"/>
    </source>
</evidence>
<dbReference type="Proteomes" id="UP001168821">
    <property type="component" value="Unassembled WGS sequence"/>
</dbReference>
<sequence>MAGFPWPPCPSTTCWPADYHIIGKDIIKFHMYYWPAFLLALDLPLPKNIICHGHWLRNGRKISKSLGNAVDPFELIKTYGEEECRFYFLSSSILGSDAEFDEATLISKIKFLRDAIGNLFSRCINERISGHVQEKSLVDGNLALLPCDLQLLGNLADLKGPFF</sequence>
<reference evidence="7" key="1">
    <citation type="journal article" date="2023" name="G3 (Bethesda)">
        <title>Whole genome assemblies of Zophobas morio and Tenebrio molitor.</title>
        <authorList>
            <person name="Kaur S."/>
            <person name="Stinson S.A."/>
            <person name="diCenzo G.C."/>
        </authorList>
    </citation>
    <scope>NUCLEOTIDE SEQUENCE</scope>
    <source>
        <strain evidence="7">QUZm001</strain>
    </source>
</reference>
<evidence type="ECO:0000256" key="5">
    <source>
        <dbReference type="ARBA" id="ARBA00023146"/>
    </source>
</evidence>
<gene>
    <name evidence="7" type="ORF">Zmor_012196</name>
</gene>
<evidence type="ECO:0000313" key="7">
    <source>
        <dbReference type="EMBL" id="KAJ3615924.1"/>
    </source>
</evidence>
<evidence type="ECO:0000256" key="4">
    <source>
        <dbReference type="ARBA" id="ARBA00022917"/>
    </source>
</evidence>
<proteinExistence type="predicted"/>
<keyword evidence="1" id="KW-0436">Ligase</keyword>
<dbReference type="Pfam" id="PF09334">
    <property type="entry name" value="tRNA-synt_1g"/>
    <property type="match status" value="1"/>
</dbReference>
<dbReference type="PANTHER" id="PTHR43326:SF1">
    <property type="entry name" value="METHIONINE--TRNA LIGASE, MITOCHONDRIAL"/>
    <property type="match status" value="1"/>
</dbReference>
<dbReference type="InterPro" id="IPR015413">
    <property type="entry name" value="Methionyl/Leucyl_tRNA_Synth"/>
</dbReference>
<evidence type="ECO:0000256" key="1">
    <source>
        <dbReference type="ARBA" id="ARBA00022598"/>
    </source>
</evidence>
<dbReference type="GO" id="GO:0005524">
    <property type="term" value="F:ATP binding"/>
    <property type="evidence" value="ECO:0007669"/>
    <property type="project" value="UniProtKB-KW"/>
</dbReference>
<dbReference type="InterPro" id="IPR033911">
    <property type="entry name" value="MetRS_core"/>
</dbReference>
<name>A0AA38HGY2_9CUCU</name>
<keyword evidence="4" id="KW-0648">Protein biosynthesis</keyword>
<dbReference type="Gene3D" id="3.40.50.620">
    <property type="entry name" value="HUPs"/>
    <property type="match status" value="1"/>
</dbReference>
<feature type="domain" description="Methionyl/Leucyl tRNA synthetase" evidence="6">
    <location>
        <begin position="19"/>
        <end position="124"/>
    </location>
</feature>
<keyword evidence="5" id="KW-0030">Aminoacyl-tRNA synthetase</keyword>
<dbReference type="GO" id="GO:0004825">
    <property type="term" value="F:methionine-tRNA ligase activity"/>
    <property type="evidence" value="ECO:0007669"/>
    <property type="project" value="InterPro"/>
</dbReference>
<keyword evidence="3" id="KW-0067">ATP-binding</keyword>
<dbReference type="GO" id="GO:0006431">
    <property type="term" value="P:methionyl-tRNA aminoacylation"/>
    <property type="evidence" value="ECO:0007669"/>
    <property type="project" value="InterPro"/>
</dbReference>
<keyword evidence="8" id="KW-1185">Reference proteome</keyword>
<dbReference type="PANTHER" id="PTHR43326">
    <property type="entry name" value="METHIONYL-TRNA SYNTHETASE"/>
    <property type="match status" value="1"/>
</dbReference>
<organism evidence="7 8">
    <name type="scientific">Zophobas morio</name>
    <dbReference type="NCBI Taxonomy" id="2755281"/>
    <lineage>
        <taxon>Eukaryota</taxon>
        <taxon>Metazoa</taxon>
        <taxon>Ecdysozoa</taxon>
        <taxon>Arthropoda</taxon>
        <taxon>Hexapoda</taxon>
        <taxon>Insecta</taxon>
        <taxon>Pterygota</taxon>
        <taxon>Neoptera</taxon>
        <taxon>Endopterygota</taxon>
        <taxon>Coleoptera</taxon>
        <taxon>Polyphaga</taxon>
        <taxon>Cucujiformia</taxon>
        <taxon>Tenebrionidae</taxon>
        <taxon>Zophobas</taxon>
    </lineage>
</organism>
<dbReference type="AlphaFoldDB" id="A0AA38HGY2"/>
<evidence type="ECO:0000256" key="3">
    <source>
        <dbReference type="ARBA" id="ARBA00022840"/>
    </source>
</evidence>
<dbReference type="PRINTS" id="PR01041">
    <property type="entry name" value="TRNASYNTHMET"/>
</dbReference>